<dbReference type="Proteomes" id="UP000050398">
    <property type="component" value="Unassembled WGS sequence"/>
</dbReference>
<feature type="transmembrane region" description="Helical" evidence="5">
    <location>
        <begin position="12"/>
        <end position="31"/>
    </location>
</feature>
<evidence type="ECO:0000313" key="6">
    <source>
        <dbReference type="EMBL" id="KPL57928.1"/>
    </source>
</evidence>
<keyword evidence="2 5" id="KW-0812">Transmembrane</keyword>
<evidence type="ECO:0000256" key="4">
    <source>
        <dbReference type="ARBA" id="ARBA00023136"/>
    </source>
</evidence>
<dbReference type="PATRIC" id="fig|218284.4.peg.2471"/>
<feature type="transmembrane region" description="Helical" evidence="5">
    <location>
        <begin position="51"/>
        <end position="83"/>
    </location>
</feature>
<evidence type="ECO:0000256" key="1">
    <source>
        <dbReference type="ARBA" id="ARBA00004141"/>
    </source>
</evidence>
<keyword evidence="4 5" id="KW-0472">Membrane</keyword>
<evidence type="ECO:0008006" key="8">
    <source>
        <dbReference type="Google" id="ProtNLM"/>
    </source>
</evidence>
<dbReference type="Pfam" id="PF09685">
    <property type="entry name" value="MamF_MmsF"/>
    <property type="match status" value="1"/>
</dbReference>
<evidence type="ECO:0000256" key="3">
    <source>
        <dbReference type="ARBA" id="ARBA00022989"/>
    </source>
</evidence>
<accession>A0A0P6VU34</accession>
<comment type="caution">
    <text evidence="6">The sequence shown here is derived from an EMBL/GenBank/DDBJ whole genome shotgun (WGS) entry which is preliminary data.</text>
</comment>
<evidence type="ECO:0000313" key="7">
    <source>
        <dbReference type="Proteomes" id="UP000050398"/>
    </source>
</evidence>
<comment type="subcellular location">
    <subcellularLocation>
        <location evidence="1">Membrane</location>
        <topology evidence="1">Multi-pass membrane protein</topology>
    </subcellularLocation>
</comment>
<sequence>MPTKDERMMAALIYISSFFTVFIGPLIIWLIKKDESEFVDFHGKEYLNFLISYAVYGFVSSILMVVLIGFVLAPIVGVLALIFTILGAVKAYEGDYYKIPTVFRLLK</sequence>
<name>A0A0P6VU34_9BACI</name>
<evidence type="ECO:0000256" key="2">
    <source>
        <dbReference type="ARBA" id="ARBA00022692"/>
    </source>
</evidence>
<dbReference type="EMBL" id="LIXZ01000023">
    <property type="protein sequence ID" value="KPL57928.1"/>
    <property type="molecule type" value="Genomic_DNA"/>
</dbReference>
<organism evidence="6 7">
    <name type="scientific">Rossellomorea vietnamensis</name>
    <dbReference type="NCBI Taxonomy" id="218284"/>
    <lineage>
        <taxon>Bacteria</taxon>
        <taxon>Bacillati</taxon>
        <taxon>Bacillota</taxon>
        <taxon>Bacilli</taxon>
        <taxon>Bacillales</taxon>
        <taxon>Bacillaceae</taxon>
        <taxon>Rossellomorea</taxon>
    </lineage>
</organism>
<gene>
    <name evidence="6" type="ORF">AM506_19600</name>
</gene>
<evidence type="ECO:0000256" key="5">
    <source>
        <dbReference type="SAM" id="Phobius"/>
    </source>
</evidence>
<dbReference type="OrthoDB" id="9808930at2"/>
<proteinExistence type="predicted"/>
<protein>
    <recommendedName>
        <fullName evidence="8">DUF4870 domain-containing protein</fullName>
    </recommendedName>
</protein>
<dbReference type="AlphaFoldDB" id="A0A0P6VU34"/>
<reference evidence="6 7" key="1">
    <citation type="submission" date="2015-08" db="EMBL/GenBank/DDBJ databases">
        <title>Draft Genome Sequence of Bacillus vietnamensis UCD-SED5.</title>
        <authorList>
            <person name="Lee R.D."/>
            <person name="Jospin G."/>
            <person name="Lang J.M."/>
            <person name="Coil D.A."/>
            <person name="Eisen J.A."/>
        </authorList>
    </citation>
    <scope>NUCLEOTIDE SEQUENCE [LARGE SCALE GENOMIC DNA]</scope>
    <source>
        <strain evidence="6 7">UCD-SED5</strain>
    </source>
</reference>
<dbReference type="InterPro" id="IPR019109">
    <property type="entry name" value="MamF_MmsF"/>
</dbReference>
<keyword evidence="3 5" id="KW-1133">Transmembrane helix</keyword>
<dbReference type="eggNOG" id="COG3296">
    <property type="taxonomic scope" value="Bacteria"/>
</dbReference>
<dbReference type="RefSeq" id="WP_060674539.1">
    <property type="nucleotide sequence ID" value="NZ_JBCNGU010000018.1"/>
</dbReference>